<name>A0A7G9GZE1_9FUSO</name>
<comment type="catalytic activity">
    <reaction evidence="1">
        <text>Release of a C-terminal amino acid with broad specificity, except for -Pro.</text>
        <dbReference type="EC" id="3.4.17.19"/>
    </reaction>
</comment>
<dbReference type="AlphaFoldDB" id="A0A7G9GZE1"/>
<dbReference type="Pfam" id="PF02074">
    <property type="entry name" value="Peptidase_M32"/>
    <property type="match status" value="1"/>
</dbReference>
<keyword evidence="5" id="KW-1185">Reference proteome</keyword>
<dbReference type="PANTHER" id="PTHR34217:SF1">
    <property type="entry name" value="CARBOXYPEPTIDASE 1"/>
    <property type="match status" value="1"/>
</dbReference>
<dbReference type="GO" id="GO:0006508">
    <property type="term" value="P:proteolysis"/>
    <property type="evidence" value="ECO:0007669"/>
    <property type="project" value="UniProtKB-UniRule"/>
</dbReference>
<feature type="binding site" evidence="2">
    <location>
        <position position="289"/>
    </location>
    <ligand>
        <name>Zn(2+)</name>
        <dbReference type="ChEBI" id="CHEBI:29105"/>
        <note>catalytic</note>
    </ligand>
</feature>
<dbReference type="KEGG" id="fho:H9Q81_00250"/>
<dbReference type="Gene3D" id="1.10.1370.30">
    <property type="match status" value="1"/>
</dbReference>
<organism evidence="4 5">
    <name type="scientific">Fusobacterium hominis</name>
    <dbReference type="NCBI Taxonomy" id="2764326"/>
    <lineage>
        <taxon>Bacteria</taxon>
        <taxon>Fusobacteriati</taxon>
        <taxon>Fusobacteriota</taxon>
        <taxon>Fusobacteriia</taxon>
        <taxon>Fusobacteriales</taxon>
        <taxon>Fusobacteriaceae</taxon>
        <taxon>Fusobacterium</taxon>
    </lineage>
</organism>
<protein>
    <recommendedName>
        <fullName evidence="1">Metal-dependent carboxypeptidase</fullName>
        <ecNumber evidence="1">3.4.17.19</ecNumber>
    </recommendedName>
</protein>
<evidence type="ECO:0000313" key="5">
    <source>
        <dbReference type="Proteomes" id="UP000515913"/>
    </source>
</evidence>
<evidence type="ECO:0000313" key="4">
    <source>
        <dbReference type="EMBL" id="QNM16173.1"/>
    </source>
</evidence>
<dbReference type="SUPFAM" id="SSF55486">
    <property type="entry name" value="Metalloproteases ('zincins'), catalytic domain"/>
    <property type="match status" value="1"/>
</dbReference>
<dbReference type="GO" id="GO:0004181">
    <property type="term" value="F:metallocarboxypeptidase activity"/>
    <property type="evidence" value="ECO:0007669"/>
    <property type="project" value="UniProtKB-UniRule"/>
</dbReference>
<keyword evidence="1 2" id="KW-0479">Metal-binding</keyword>
<keyword evidence="2" id="KW-0862">Zinc</keyword>
<keyword evidence="1 4" id="KW-0121">Carboxypeptidase</keyword>
<dbReference type="RefSeq" id="WP_176838317.1">
    <property type="nucleotide sequence ID" value="NZ_CP060637.1"/>
</dbReference>
<evidence type="ECO:0000256" key="2">
    <source>
        <dbReference type="PIRSR" id="PIRSR006615-1"/>
    </source>
</evidence>
<dbReference type="GO" id="GO:0046872">
    <property type="term" value="F:metal ion binding"/>
    <property type="evidence" value="ECO:0007669"/>
    <property type="project" value="UniProtKB-KW"/>
</dbReference>
<proteinExistence type="inferred from homology"/>
<evidence type="ECO:0000256" key="3">
    <source>
        <dbReference type="PIRSR" id="PIRSR006615-2"/>
    </source>
</evidence>
<dbReference type="PANTHER" id="PTHR34217">
    <property type="entry name" value="METAL-DEPENDENT CARBOXYPEPTIDASE"/>
    <property type="match status" value="1"/>
</dbReference>
<sequence>MLEQFRSKITEKKKIDGALSILQWDLETCTPKKGQEFLSEIVGYLTMKGYEISTSKEFVELLDKLKSNLNSLSPIDKKEVEIISEEIEKMKHIPSNEYQYFSELVVKAQGIWEQAKLSNNYKIYEDKLQEIFDYTLKFAKYNRKNEANLYDVVLNEYEKGMTTEKLDIFFESLKEEIVPLLQKIVAKGNPKRKLNFYNSIENQKKFNRKIGEYLGFDFDRGVVRESEHPFTLNVDKNDVRLTTKYVENTPFSAIFSTIHETGHGIYEQQIGDELKGTILACGGSMGIHESQSRFYENIIGRSKAFWKGIYSEAQNYNPILKEITIDDFYKEINIVEPSLIRTEADELTYSLHIMVRYEIEKELFSGNIKAKDLPKIWNEKMIKYLGIAPKYDSQGVLQDVHWAGGLIGYFPSYALGSAYSVQIYNAMKKDMDIDKVLENGEMDKIKNWLGDKIHKYGRLKETEEIIREITGEGLNPKYYIDYLKKKYSAIYNLDI</sequence>
<keyword evidence="1" id="KW-0482">Metalloprotease</keyword>
<dbReference type="PROSITE" id="PS52034">
    <property type="entry name" value="PEPTIDASE_M32"/>
    <property type="match status" value="1"/>
</dbReference>
<comment type="similarity">
    <text evidence="1">Belongs to the peptidase M32 family.</text>
</comment>
<dbReference type="EC" id="3.4.17.19" evidence="1"/>
<gene>
    <name evidence="4" type="ORF">H9Q81_00250</name>
</gene>
<reference evidence="4 5" key="1">
    <citation type="submission" date="2020-08" db="EMBL/GenBank/DDBJ databases">
        <authorList>
            <person name="Liu C."/>
            <person name="Sun Q."/>
        </authorList>
    </citation>
    <scope>NUCLEOTIDE SEQUENCE [LARGE SCALE GENOMIC DNA]</scope>
    <source>
        <strain evidence="4 5">NSJ-57</strain>
    </source>
</reference>
<feature type="active site" description="Proton donor/acceptor" evidence="3">
    <location>
        <position position="260"/>
    </location>
</feature>
<evidence type="ECO:0000256" key="1">
    <source>
        <dbReference type="PIRNR" id="PIRNR006615"/>
    </source>
</evidence>
<dbReference type="CDD" id="cd06460">
    <property type="entry name" value="M32_Taq"/>
    <property type="match status" value="1"/>
</dbReference>
<feature type="binding site" evidence="2">
    <location>
        <position position="259"/>
    </location>
    <ligand>
        <name>Zn(2+)</name>
        <dbReference type="ChEBI" id="CHEBI:29105"/>
        <note>catalytic</note>
    </ligand>
</feature>
<dbReference type="PRINTS" id="PR00998">
    <property type="entry name" value="CRBOXYPTASET"/>
</dbReference>
<dbReference type="EMBL" id="CP060637">
    <property type="protein sequence ID" value="QNM16173.1"/>
    <property type="molecule type" value="Genomic_DNA"/>
</dbReference>
<feature type="binding site" evidence="2">
    <location>
        <position position="263"/>
    </location>
    <ligand>
        <name>Zn(2+)</name>
        <dbReference type="ChEBI" id="CHEBI:29105"/>
        <note>catalytic</note>
    </ligand>
</feature>
<dbReference type="PIRSF" id="PIRSF006615">
    <property type="entry name" value="Zn_crbxpep_Taq"/>
    <property type="match status" value="1"/>
</dbReference>
<accession>A0A7G9GZE1</accession>
<keyword evidence="1" id="KW-0378">Hydrolase</keyword>
<comment type="function">
    <text evidence="1">Broad specificity carboxypetidase that releases amino acids sequentially from the C-terminus, including neutral, aromatic, polar and basic residues.</text>
</comment>
<dbReference type="InterPro" id="IPR001333">
    <property type="entry name" value="Peptidase_M32_Taq"/>
</dbReference>
<keyword evidence="1" id="KW-0645">Protease</keyword>
<comment type="cofactor">
    <cofactor evidence="2">
        <name>Zn(2+)</name>
        <dbReference type="ChEBI" id="CHEBI:29105"/>
    </cofactor>
    <text evidence="2">Binds 1 zinc ion per subunit.</text>
</comment>
<dbReference type="Proteomes" id="UP000515913">
    <property type="component" value="Chromosome"/>
</dbReference>